<dbReference type="Proteomes" id="UP000075883">
    <property type="component" value="Unassembled WGS sequence"/>
</dbReference>
<keyword evidence="2" id="KW-1185">Reference proteome</keyword>
<evidence type="ECO:0000313" key="2">
    <source>
        <dbReference type="Proteomes" id="UP000075883"/>
    </source>
</evidence>
<organism evidence="1 2">
    <name type="scientific">Anopheles culicifacies</name>
    <dbReference type="NCBI Taxonomy" id="139723"/>
    <lineage>
        <taxon>Eukaryota</taxon>
        <taxon>Metazoa</taxon>
        <taxon>Ecdysozoa</taxon>
        <taxon>Arthropoda</taxon>
        <taxon>Hexapoda</taxon>
        <taxon>Insecta</taxon>
        <taxon>Pterygota</taxon>
        <taxon>Neoptera</taxon>
        <taxon>Endopterygota</taxon>
        <taxon>Diptera</taxon>
        <taxon>Nematocera</taxon>
        <taxon>Culicoidea</taxon>
        <taxon>Culicidae</taxon>
        <taxon>Anophelinae</taxon>
        <taxon>Anopheles</taxon>
        <taxon>culicifacies species complex</taxon>
    </lineage>
</organism>
<evidence type="ECO:0000313" key="1">
    <source>
        <dbReference type="EnsemblMetazoa" id="ACUA021444-PA"/>
    </source>
</evidence>
<accession>A0A182MLY3</accession>
<protein>
    <submittedName>
        <fullName evidence="1">Uncharacterized protein</fullName>
    </submittedName>
</protein>
<sequence>MYRADTNDDNYGKCQKAAIIASSSSNCSIYDNSYQRRNNRQVLGQQNRSGHCHHHHHRQHHHYCNSHYYRHRSRLVGVTSDGLSAIGGTVPQRTNQQSAPIVVPASTVTGPVAAVTGSGNNTHCVISMPRPGAITTIGQQLGCDTAQPRCSFPTNSGLRTANRKVQRMVSTTERERGRIFDDPMPDINLVPP</sequence>
<reference evidence="1" key="2">
    <citation type="submission" date="2020-05" db="UniProtKB">
        <authorList>
            <consortium name="EnsemblMetazoa"/>
        </authorList>
    </citation>
    <scope>IDENTIFICATION</scope>
    <source>
        <strain evidence="1">A-37</strain>
    </source>
</reference>
<dbReference type="EnsemblMetazoa" id="ACUA021444-RA">
    <property type="protein sequence ID" value="ACUA021444-PA"/>
    <property type="gene ID" value="ACUA021444"/>
</dbReference>
<dbReference type="AlphaFoldDB" id="A0A182MLY3"/>
<name>A0A182MLY3_9DIPT</name>
<reference evidence="2" key="1">
    <citation type="submission" date="2013-09" db="EMBL/GenBank/DDBJ databases">
        <title>The Genome Sequence of Anopheles culicifacies species A.</title>
        <authorList>
            <consortium name="The Broad Institute Genomics Platform"/>
            <person name="Neafsey D.E."/>
            <person name="Besansky N."/>
            <person name="Howell P."/>
            <person name="Walton C."/>
            <person name="Young S.K."/>
            <person name="Zeng Q."/>
            <person name="Gargeya S."/>
            <person name="Fitzgerald M."/>
            <person name="Haas B."/>
            <person name="Abouelleil A."/>
            <person name="Allen A.W."/>
            <person name="Alvarado L."/>
            <person name="Arachchi H.M."/>
            <person name="Berlin A.M."/>
            <person name="Chapman S.B."/>
            <person name="Gainer-Dewar J."/>
            <person name="Goldberg J."/>
            <person name="Griggs A."/>
            <person name="Gujja S."/>
            <person name="Hansen M."/>
            <person name="Howarth C."/>
            <person name="Imamovic A."/>
            <person name="Ireland A."/>
            <person name="Larimer J."/>
            <person name="McCowan C."/>
            <person name="Murphy C."/>
            <person name="Pearson M."/>
            <person name="Poon T.W."/>
            <person name="Priest M."/>
            <person name="Roberts A."/>
            <person name="Saif S."/>
            <person name="Shea T."/>
            <person name="Sisk P."/>
            <person name="Sykes S."/>
            <person name="Wortman J."/>
            <person name="Nusbaum C."/>
            <person name="Birren B."/>
        </authorList>
    </citation>
    <scope>NUCLEOTIDE SEQUENCE [LARGE SCALE GENOMIC DNA]</scope>
    <source>
        <strain evidence="2">A-37</strain>
    </source>
</reference>
<dbReference type="EMBL" id="AXCM01012030">
    <property type="status" value="NOT_ANNOTATED_CDS"/>
    <property type="molecule type" value="Genomic_DNA"/>
</dbReference>
<proteinExistence type="predicted"/>
<dbReference type="VEuPathDB" id="VectorBase:ACUA021444"/>